<name>B8CGA4_THAPS</name>
<dbReference type="PaxDb" id="35128-Thaps25844"/>
<keyword evidence="3" id="KW-1185">Reference proteome</keyword>
<proteinExistence type="predicted"/>
<dbReference type="eggNOG" id="ENOG502S7W7">
    <property type="taxonomic scope" value="Eukaryota"/>
</dbReference>
<reference evidence="2 3" key="1">
    <citation type="journal article" date="2004" name="Science">
        <title>The genome of the diatom Thalassiosira pseudonana: ecology, evolution, and metabolism.</title>
        <authorList>
            <person name="Armbrust E.V."/>
            <person name="Berges J.A."/>
            <person name="Bowler C."/>
            <person name="Green B.R."/>
            <person name="Martinez D."/>
            <person name="Putnam N.H."/>
            <person name="Zhou S."/>
            <person name="Allen A.E."/>
            <person name="Apt K.E."/>
            <person name="Bechner M."/>
            <person name="Brzezinski M.A."/>
            <person name="Chaal B.K."/>
            <person name="Chiovitti A."/>
            <person name="Davis A.K."/>
            <person name="Demarest M.S."/>
            <person name="Detter J.C."/>
            <person name="Glavina T."/>
            <person name="Goodstein D."/>
            <person name="Hadi M.Z."/>
            <person name="Hellsten U."/>
            <person name="Hildebrand M."/>
            <person name="Jenkins B.D."/>
            <person name="Jurka J."/>
            <person name="Kapitonov V.V."/>
            <person name="Kroger N."/>
            <person name="Lau W.W."/>
            <person name="Lane T.W."/>
            <person name="Larimer F.W."/>
            <person name="Lippmeier J.C."/>
            <person name="Lucas S."/>
            <person name="Medina M."/>
            <person name="Montsant A."/>
            <person name="Obornik M."/>
            <person name="Parker M.S."/>
            <person name="Palenik B."/>
            <person name="Pazour G.J."/>
            <person name="Richardson P.M."/>
            <person name="Rynearson T.A."/>
            <person name="Saito M.A."/>
            <person name="Schwartz D.C."/>
            <person name="Thamatrakoln K."/>
            <person name="Valentin K."/>
            <person name="Vardi A."/>
            <person name="Wilkerson F.P."/>
            <person name="Rokhsar D.S."/>
        </authorList>
    </citation>
    <scope>NUCLEOTIDE SEQUENCE [LARGE SCALE GENOMIC DNA]</scope>
    <source>
        <strain evidence="2 3">CCMP1335</strain>
    </source>
</reference>
<dbReference type="AlphaFoldDB" id="B8CGA4"/>
<dbReference type="OMA" id="MFYNGRS"/>
<dbReference type="Gene3D" id="2.60.120.200">
    <property type="match status" value="2"/>
</dbReference>
<evidence type="ECO:0000313" key="3">
    <source>
        <dbReference type="Proteomes" id="UP000001449"/>
    </source>
</evidence>
<sequence>MRPSTFALVSLTLKELSHLTNAQTCSGIQGPFSFQFAGSCNYDTILEEYTRQVFDAAGNLPGTCGSVVGGETSTGLTAKDDLDAKLAGTSVEEICNAAYDSAEVTKFHNAARQGTDYHFEQMFYNGRSHWQEEVETLYESVDGTATSILKQDAKAVDDFYRADGTHGRVEWPNMLTNFDDATCTMNAAMCCWPKERQANDNNGNCAKPYDLNCVDKDPADNTDLCYVDMEDGSASNEFGGDGFAVFPGDNNGGEGAIHCHGFAWANDEYDSISRYKANNLFYVSMYDHMYQRGYVENIPGAPMCGCLDQMPIVSRSDCTQVDLEEEFKLVFDGTDFAATLIKSEIDFNACRGINNRNNDLWLPPFAHITFTITSSLRQAYSARLYEEGRMTNEQFGQVGRTITDNGCDHAVAYEQEKKGLTTGFMYDLDAWTKVAGRDALKEAEPFGREAFNAALFKYSLTAPSDLATETLDNTPILMRVCATCTKTHKKIYYRRLTPIDNEKFDLLDNLIYQRNNGGGDNVWNVDFTMHSTYEDALTGVNPWKCPGDAYNYGDGFPGQCSPTGARVKDQDSIFNWLDNTKTDVAWFVNKPADVGVQDLIDNPNTRSDGFYADIDIGDVNIEGNTLEHNGVYHITASGKDIWNQADTFHYHSQPGFGDVDVSAHLSSFANIRNQHAKAGIMLRADHDDNSEYIFALMTGSRGLYLQGRSSKGNYAKTYGSNYATNPVQTAAWLRLVKKMDLVEMYRSDDGVEWTLHASANIFFPNDTFRIGLAVTSHDNRYLSEATFEDYQINEYFFPTSSPSISSAPTVWEPAVDVGDVQRAGSITEPNADGVARVYGSGTGTWGHNDAFFFHNVQKSVGGALEVTVHVNNFSYHYQYGKGGIMIRDSNDPDAANAFIAIAGRNQGVVFQSREEAGSPTTHHSFDWIQNNDVWLKLTKEADSSVVTASYKHSSDTEWTVAGATSLMLTGETVQVGLAVTAGDAYQHALAQLDYKEYDVVES</sequence>
<dbReference type="RefSeq" id="XP_002295154.1">
    <property type="nucleotide sequence ID" value="XM_002295118.1"/>
</dbReference>
<feature type="chain" id="PRO_5002869440" evidence="1">
    <location>
        <begin position="23"/>
        <end position="1002"/>
    </location>
</feature>
<dbReference type="HOGENOM" id="CLU_005585_0_0_1"/>
<dbReference type="GeneID" id="7448879"/>
<keyword evidence="1" id="KW-0732">Signal</keyword>
<dbReference type="EMBL" id="CM000654">
    <property type="protein sequence ID" value="EED87458.1"/>
    <property type="molecule type" value="Genomic_DNA"/>
</dbReference>
<protein>
    <submittedName>
        <fullName evidence="2">Uncharacterized protein</fullName>
    </submittedName>
</protein>
<feature type="signal peptide" evidence="1">
    <location>
        <begin position="1"/>
        <end position="22"/>
    </location>
</feature>
<organism evidence="2 3">
    <name type="scientific">Thalassiosira pseudonana</name>
    <name type="common">Marine diatom</name>
    <name type="synonym">Cyclotella nana</name>
    <dbReference type="NCBI Taxonomy" id="35128"/>
    <lineage>
        <taxon>Eukaryota</taxon>
        <taxon>Sar</taxon>
        <taxon>Stramenopiles</taxon>
        <taxon>Ochrophyta</taxon>
        <taxon>Bacillariophyta</taxon>
        <taxon>Coscinodiscophyceae</taxon>
        <taxon>Thalassiosirophycidae</taxon>
        <taxon>Thalassiosirales</taxon>
        <taxon>Thalassiosiraceae</taxon>
        <taxon>Thalassiosira</taxon>
    </lineage>
</organism>
<reference evidence="2 3" key="2">
    <citation type="journal article" date="2008" name="Nature">
        <title>The Phaeodactylum genome reveals the evolutionary history of diatom genomes.</title>
        <authorList>
            <person name="Bowler C."/>
            <person name="Allen A.E."/>
            <person name="Badger J.H."/>
            <person name="Grimwood J."/>
            <person name="Jabbari K."/>
            <person name="Kuo A."/>
            <person name="Maheswari U."/>
            <person name="Martens C."/>
            <person name="Maumus F."/>
            <person name="Otillar R.P."/>
            <person name="Rayko E."/>
            <person name="Salamov A."/>
            <person name="Vandepoele K."/>
            <person name="Beszteri B."/>
            <person name="Gruber A."/>
            <person name="Heijde M."/>
            <person name="Katinka M."/>
            <person name="Mock T."/>
            <person name="Valentin K."/>
            <person name="Verret F."/>
            <person name="Berges J.A."/>
            <person name="Brownlee C."/>
            <person name="Cadoret J.P."/>
            <person name="Chiovitti A."/>
            <person name="Choi C.J."/>
            <person name="Coesel S."/>
            <person name="De Martino A."/>
            <person name="Detter J.C."/>
            <person name="Durkin C."/>
            <person name="Falciatore A."/>
            <person name="Fournet J."/>
            <person name="Haruta M."/>
            <person name="Huysman M.J."/>
            <person name="Jenkins B.D."/>
            <person name="Jiroutova K."/>
            <person name="Jorgensen R.E."/>
            <person name="Joubert Y."/>
            <person name="Kaplan A."/>
            <person name="Kroger N."/>
            <person name="Kroth P.G."/>
            <person name="La Roche J."/>
            <person name="Lindquist E."/>
            <person name="Lommer M."/>
            <person name="Martin-Jezequel V."/>
            <person name="Lopez P.J."/>
            <person name="Lucas S."/>
            <person name="Mangogna M."/>
            <person name="McGinnis K."/>
            <person name="Medlin L.K."/>
            <person name="Montsant A."/>
            <person name="Oudot-Le Secq M.P."/>
            <person name="Napoli C."/>
            <person name="Obornik M."/>
            <person name="Parker M.S."/>
            <person name="Petit J.L."/>
            <person name="Porcel B.M."/>
            <person name="Poulsen N."/>
            <person name="Robison M."/>
            <person name="Rychlewski L."/>
            <person name="Rynearson T.A."/>
            <person name="Schmutz J."/>
            <person name="Shapiro H."/>
            <person name="Siaut M."/>
            <person name="Stanley M."/>
            <person name="Sussman M.R."/>
            <person name="Taylor A.R."/>
            <person name="Vardi A."/>
            <person name="von Dassow P."/>
            <person name="Vyverman W."/>
            <person name="Willis A."/>
            <person name="Wyrwicz L.S."/>
            <person name="Rokhsar D.S."/>
            <person name="Weissenbach J."/>
            <person name="Armbrust E.V."/>
            <person name="Green B.R."/>
            <person name="Van de Peer Y."/>
            <person name="Grigoriev I.V."/>
        </authorList>
    </citation>
    <scope>NUCLEOTIDE SEQUENCE [LARGE SCALE GENOMIC DNA]</scope>
    <source>
        <strain evidence="2 3">CCMP1335</strain>
    </source>
</reference>
<dbReference type="InParanoid" id="B8CGA4"/>
<dbReference type="PANTHER" id="PTHR43737">
    <property type="entry name" value="BLL7424 PROTEIN"/>
    <property type="match status" value="1"/>
</dbReference>
<dbReference type="PANTHER" id="PTHR43737:SF1">
    <property type="entry name" value="DUF1501 DOMAIN-CONTAINING PROTEIN"/>
    <property type="match status" value="1"/>
</dbReference>
<dbReference type="Proteomes" id="UP000001449">
    <property type="component" value="Chromosome 23"/>
</dbReference>
<dbReference type="KEGG" id="tps:THAPSDRAFT_25844"/>
<gene>
    <name evidence="2" type="ORF">THAPSDRAFT_25844</name>
</gene>
<evidence type="ECO:0000313" key="2">
    <source>
        <dbReference type="EMBL" id="EED87458.1"/>
    </source>
</evidence>
<evidence type="ECO:0000256" key="1">
    <source>
        <dbReference type="SAM" id="SignalP"/>
    </source>
</evidence>
<accession>B8CGA4</accession>